<evidence type="ECO:0000313" key="2">
    <source>
        <dbReference type="EMBL" id="KAA8539618.1"/>
    </source>
</evidence>
<dbReference type="EMBL" id="CM018037">
    <property type="protein sequence ID" value="KAA8539618.1"/>
    <property type="molecule type" value="Genomic_DNA"/>
</dbReference>
<keyword evidence="3" id="KW-1185">Reference proteome</keyword>
<proteinExistence type="predicted"/>
<reference evidence="2 3" key="1">
    <citation type="submission" date="2019-09" db="EMBL/GenBank/DDBJ databases">
        <title>A chromosome-level genome assembly of the Chinese tupelo Nyssa sinensis.</title>
        <authorList>
            <person name="Yang X."/>
            <person name="Kang M."/>
            <person name="Yang Y."/>
            <person name="Xiong H."/>
            <person name="Wang M."/>
            <person name="Zhang Z."/>
            <person name="Wang Z."/>
            <person name="Wu H."/>
            <person name="Ma T."/>
            <person name="Liu J."/>
            <person name="Xi Z."/>
        </authorList>
    </citation>
    <scope>NUCLEOTIDE SEQUENCE [LARGE SCALE GENOMIC DNA]</scope>
    <source>
        <strain evidence="2">J267</strain>
        <tissue evidence="2">Leaf</tissue>
    </source>
</reference>
<feature type="compositionally biased region" description="Basic and acidic residues" evidence="1">
    <location>
        <begin position="69"/>
        <end position="84"/>
    </location>
</feature>
<evidence type="ECO:0000256" key="1">
    <source>
        <dbReference type="SAM" id="MobiDB-lite"/>
    </source>
</evidence>
<feature type="region of interest" description="Disordered" evidence="1">
    <location>
        <begin position="69"/>
        <end position="147"/>
    </location>
</feature>
<organism evidence="2 3">
    <name type="scientific">Nyssa sinensis</name>
    <dbReference type="NCBI Taxonomy" id="561372"/>
    <lineage>
        <taxon>Eukaryota</taxon>
        <taxon>Viridiplantae</taxon>
        <taxon>Streptophyta</taxon>
        <taxon>Embryophyta</taxon>
        <taxon>Tracheophyta</taxon>
        <taxon>Spermatophyta</taxon>
        <taxon>Magnoliopsida</taxon>
        <taxon>eudicotyledons</taxon>
        <taxon>Gunneridae</taxon>
        <taxon>Pentapetalae</taxon>
        <taxon>asterids</taxon>
        <taxon>Cornales</taxon>
        <taxon>Nyssaceae</taxon>
        <taxon>Nyssa</taxon>
    </lineage>
</organism>
<accession>A0A5J5BAJ4</accession>
<dbReference type="Proteomes" id="UP000325577">
    <property type="component" value="Linkage Group LG14"/>
</dbReference>
<dbReference type="AlphaFoldDB" id="A0A5J5BAJ4"/>
<sequence>MARTHDGTAGGNVMASAAGPSEAFASTCSEVVDTALQTIETECKYHLLPAKGDGEGPKDIVLKEIDKVTGSDDRKSGHGVHLDKAPFQSTPPVTPSLLPVNSLPTRRRKPCHGWISSDEEDDDFIELPPLPPATLPRQAGEFDWWDG</sequence>
<name>A0A5J5BAJ4_9ASTE</name>
<evidence type="ECO:0000313" key="3">
    <source>
        <dbReference type="Proteomes" id="UP000325577"/>
    </source>
</evidence>
<gene>
    <name evidence="2" type="ORF">F0562_026310</name>
</gene>
<protein>
    <submittedName>
        <fullName evidence="2">Uncharacterized protein</fullName>
    </submittedName>
</protein>